<dbReference type="GO" id="GO:0008033">
    <property type="term" value="P:tRNA processing"/>
    <property type="evidence" value="ECO:0007669"/>
    <property type="project" value="UniProtKB-KW"/>
</dbReference>
<dbReference type="Pfam" id="PF01171">
    <property type="entry name" value="ATP_bind_3"/>
    <property type="match status" value="1"/>
</dbReference>
<dbReference type="OrthoDB" id="46912at2759"/>
<dbReference type="InterPro" id="IPR011063">
    <property type="entry name" value="TilS/TtcA_N"/>
</dbReference>
<reference evidence="9 10" key="1">
    <citation type="submission" date="2019-01" db="EMBL/GenBank/DDBJ databases">
        <authorList>
            <person name="Ferrante I. M."/>
        </authorList>
    </citation>
    <scope>NUCLEOTIDE SEQUENCE [LARGE SCALE GENOMIC DNA]</scope>
    <source>
        <strain evidence="9 10">B856</strain>
    </source>
</reference>
<gene>
    <name evidence="9" type="ORF">PSNMU_V1.4_AUG-EV-PASAV3_0031290</name>
</gene>
<feature type="region of interest" description="Disordered" evidence="7">
    <location>
        <begin position="615"/>
        <end position="641"/>
    </location>
</feature>
<evidence type="ECO:0000256" key="1">
    <source>
        <dbReference type="ARBA" id="ARBA00013267"/>
    </source>
</evidence>
<feature type="compositionally biased region" description="Basic and acidic residues" evidence="7">
    <location>
        <begin position="38"/>
        <end position="62"/>
    </location>
</feature>
<feature type="compositionally biased region" description="Polar residues" evidence="7">
    <location>
        <begin position="615"/>
        <end position="624"/>
    </location>
</feature>
<dbReference type="AlphaFoldDB" id="A0A448Z2T4"/>
<feature type="domain" description="tRNA(Ile)-lysidine/2-thiocytidine synthase N-terminal" evidence="8">
    <location>
        <begin position="297"/>
        <end position="422"/>
    </location>
</feature>
<evidence type="ECO:0000313" key="9">
    <source>
        <dbReference type="EMBL" id="VEU36373.1"/>
    </source>
</evidence>
<dbReference type="GO" id="GO:0005524">
    <property type="term" value="F:ATP binding"/>
    <property type="evidence" value="ECO:0007669"/>
    <property type="project" value="UniProtKB-KW"/>
</dbReference>
<organism evidence="9 10">
    <name type="scientific">Pseudo-nitzschia multistriata</name>
    <dbReference type="NCBI Taxonomy" id="183589"/>
    <lineage>
        <taxon>Eukaryota</taxon>
        <taxon>Sar</taxon>
        <taxon>Stramenopiles</taxon>
        <taxon>Ochrophyta</taxon>
        <taxon>Bacillariophyta</taxon>
        <taxon>Bacillariophyceae</taxon>
        <taxon>Bacillariophycidae</taxon>
        <taxon>Bacillariales</taxon>
        <taxon>Bacillariaceae</taxon>
        <taxon>Pseudo-nitzschia</taxon>
    </lineage>
</organism>
<evidence type="ECO:0000313" key="10">
    <source>
        <dbReference type="Proteomes" id="UP000291116"/>
    </source>
</evidence>
<comment type="catalytic activity">
    <reaction evidence="6">
        <text>cytidine(34) in tRNA(Ile2) + L-lysine + ATP = lysidine(34) in tRNA(Ile2) + AMP + diphosphate + H(+)</text>
        <dbReference type="Rhea" id="RHEA:43744"/>
        <dbReference type="Rhea" id="RHEA-COMP:10625"/>
        <dbReference type="Rhea" id="RHEA-COMP:10670"/>
        <dbReference type="ChEBI" id="CHEBI:15378"/>
        <dbReference type="ChEBI" id="CHEBI:30616"/>
        <dbReference type="ChEBI" id="CHEBI:32551"/>
        <dbReference type="ChEBI" id="CHEBI:33019"/>
        <dbReference type="ChEBI" id="CHEBI:82748"/>
        <dbReference type="ChEBI" id="CHEBI:83665"/>
        <dbReference type="ChEBI" id="CHEBI:456215"/>
        <dbReference type="EC" id="6.3.4.19"/>
    </reaction>
</comment>
<feature type="region of interest" description="Disordered" evidence="7">
    <location>
        <begin position="33"/>
        <end position="91"/>
    </location>
</feature>
<accession>A0A448Z2T4</accession>
<dbReference type="InterPro" id="IPR014729">
    <property type="entry name" value="Rossmann-like_a/b/a_fold"/>
</dbReference>
<evidence type="ECO:0000256" key="6">
    <source>
        <dbReference type="ARBA" id="ARBA00048539"/>
    </source>
</evidence>
<evidence type="ECO:0000256" key="4">
    <source>
        <dbReference type="ARBA" id="ARBA00022741"/>
    </source>
</evidence>
<keyword evidence="10" id="KW-1185">Reference proteome</keyword>
<dbReference type="EC" id="6.3.4.19" evidence="1"/>
<dbReference type="InterPro" id="IPR012094">
    <property type="entry name" value="tRNA_Ile_lys_synt"/>
</dbReference>
<keyword evidence="2" id="KW-0436">Ligase</keyword>
<name>A0A448Z2T4_9STRA</name>
<evidence type="ECO:0000256" key="2">
    <source>
        <dbReference type="ARBA" id="ARBA00022598"/>
    </source>
</evidence>
<keyword evidence="3" id="KW-0819">tRNA processing</keyword>
<proteinExistence type="inferred from homology"/>
<dbReference type="Gene3D" id="3.40.50.620">
    <property type="entry name" value="HUPs"/>
    <property type="match status" value="1"/>
</dbReference>
<dbReference type="Proteomes" id="UP000291116">
    <property type="component" value="Unassembled WGS sequence"/>
</dbReference>
<dbReference type="CDD" id="cd01992">
    <property type="entry name" value="TilS_N"/>
    <property type="match status" value="1"/>
</dbReference>
<keyword evidence="4" id="KW-0547">Nucleotide-binding</keyword>
<dbReference type="EMBL" id="CAACVS010000087">
    <property type="protein sequence ID" value="VEU36373.1"/>
    <property type="molecule type" value="Genomic_DNA"/>
</dbReference>
<dbReference type="HAMAP" id="MF_01161">
    <property type="entry name" value="tRNA_Ile_lys_synt"/>
    <property type="match status" value="1"/>
</dbReference>
<evidence type="ECO:0000256" key="3">
    <source>
        <dbReference type="ARBA" id="ARBA00022694"/>
    </source>
</evidence>
<feature type="compositionally biased region" description="Basic and acidic residues" evidence="7">
    <location>
        <begin position="626"/>
        <end position="635"/>
    </location>
</feature>
<dbReference type="SUPFAM" id="SSF52402">
    <property type="entry name" value="Adenine nucleotide alpha hydrolases-like"/>
    <property type="match status" value="1"/>
</dbReference>
<evidence type="ECO:0000256" key="7">
    <source>
        <dbReference type="SAM" id="MobiDB-lite"/>
    </source>
</evidence>
<sequence length="810" mass="91553">MMFSDHCHYHPQNTSGLRSRTFLLSLRSPRCARTSRQSQDRCGSKRNLHRENHGEETEDPRAEPSLSPIQKPITDKQPPQQPFTHVPPGSQLPTELSTLAVSIRDRVRILFEHHGVFACRTQGQGGWQHHNNIRDGVESITIALPVVISVSGGCDSVALFHALLEWNRSLQGMQNAPRYDPLATGQNHGYNLDLSITVVHFHHRQRPESADSDCELVRGMVATATSDGMQRLAFRLEDWKNVTIESDDSFSSFSQDRARVWRRTKLEECASEQLRLLHERARSSSSGKRDFFAAPFGVVLTAHHDDDSYETVLIKLLRGVHLLNLHDKATIASIAPMPSSSVGFCSQKNSDRTDGHSEIESSIYLVRPFVTDTTPYNHQQGIPLPGHTKDDLLRYLTERNLPWREDESNKDPKYLRNRVRNELIPLLAELSEDSFRTKRLPALLEQSRNLSGEVTPRVEKYLQNALVKPETGTAGVDRGESSTSLFSIKEYSDDGNDGSKSSSRWIRSQALYEWMSRSIAEQLKKRQLTKDEGATIVSNQPNRHVLSYESLQRVLKQLEMYPDRNQWTLELGAGWIVQRMGDVLMVQEADAGEDPYDASFDENHHRIDWEWSFATSSNNENDAQQDSDKNKRLPGEEEDDSEQMLLIGVSREFLQTTESDLEGLSFFSTTLRIASATMDGADTVVPNDSSNSGKRKARALRFSPPWRNSPLKLRAFLRGQKVPMRLRDETRLLFAELPSDPPNPPRLVAVRVKDKWIVSKEFLAESNPDKKCEALSPPFSAIIGAEDEPPSCAENMEIATIALAVYPKNT</sequence>
<dbReference type="PANTHER" id="PTHR43033:SF1">
    <property type="entry name" value="TRNA(ILE)-LYSIDINE SYNTHASE-RELATED"/>
    <property type="match status" value="1"/>
</dbReference>
<protein>
    <recommendedName>
        <fullName evidence="1">tRNA(Ile)-lysidine synthetase</fullName>
        <ecNumber evidence="1">6.3.4.19</ecNumber>
    </recommendedName>
</protein>
<evidence type="ECO:0000259" key="8">
    <source>
        <dbReference type="Pfam" id="PF01171"/>
    </source>
</evidence>
<dbReference type="PANTHER" id="PTHR43033">
    <property type="entry name" value="TRNA(ILE)-LYSIDINE SYNTHASE-RELATED"/>
    <property type="match status" value="1"/>
</dbReference>
<keyword evidence="5" id="KW-0067">ATP-binding</keyword>
<dbReference type="GO" id="GO:0032267">
    <property type="term" value="F:tRNA(Ile)-lysidine synthase activity"/>
    <property type="evidence" value="ECO:0007669"/>
    <property type="project" value="UniProtKB-EC"/>
</dbReference>
<dbReference type="InterPro" id="IPR012795">
    <property type="entry name" value="tRNA_Ile_lys_synt_N"/>
</dbReference>
<evidence type="ECO:0000256" key="5">
    <source>
        <dbReference type="ARBA" id="ARBA00022840"/>
    </source>
</evidence>